<gene>
    <name evidence="1" type="ORF">UFOPK1788_00409</name>
</gene>
<dbReference type="GO" id="GO:0003677">
    <property type="term" value="F:DNA binding"/>
    <property type="evidence" value="ECO:0007669"/>
    <property type="project" value="InterPro"/>
</dbReference>
<dbReference type="EMBL" id="CAEZUE010000036">
    <property type="protein sequence ID" value="CAB4588890.1"/>
    <property type="molecule type" value="Genomic_DNA"/>
</dbReference>
<evidence type="ECO:0000313" key="1">
    <source>
        <dbReference type="EMBL" id="CAB4588890.1"/>
    </source>
</evidence>
<organism evidence="1">
    <name type="scientific">freshwater metagenome</name>
    <dbReference type="NCBI Taxonomy" id="449393"/>
    <lineage>
        <taxon>unclassified sequences</taxon>
        <taxon>metagenomes</taxon>
        <taxon>ecological metagenomes</taxon>
    </lineage>
</organism>
<dbReference type="GO" id="GO:0006260">
    <property type="term" value="P:DNA replication"/>
    <property type="evidence" value="ECO:0007669"/>
    <property type="project" value="InterPro"/>
</dbReference>
<proteinExistence type="predicted"/>
<sequence length="84" mass="8950">MKLRSMAKVGGFSGKQGDAAKELGMAPWMVDKARRDLRGWTGATLGAAIIEVAKADSLVKGDGRDPEFAVERMVDRIASRGESA</sequence>
<dbReference type="AlphaFoldDB" id="A0A6J6FJX9"/>
<dbReference type="Gene3D" id="1.20.272.10">
    <property type="match status" value="1"/>
</dbReference>
<reference evidence="1" key="1">
    <citation type="submission" date="2020-05" db="EMBL/GenBank/DDBJ databases">
        <authorList>
            <person name="Chiriac C."/>
            <person name="Salcher M."/>
            <person name="Ghai R."/>
            <person name="Kavagutti S V."/>
        </authorList>
    </citation>
    <scope>NUCLEOTIDE SEQUENCE</scope>
</reference>
<name>A0A6J6FJX9_9ZZZZ</name>
<dbReference type="InterPro" id="IPR008921">
    <property type="entry name" value="DNA_pol3_clamp-load_cplx_C"/>
</dbReference>
<accession>A0A6J6FJX9</accession>
<protein>
    <submittedName>
        <fullName evidence="1">Unannotated protein</fullName>
    </submittedName>
</protein>
<dbReference type="SUPFAM" id="SSF48019">
    <property type="entry name" value="post-AAA+ oligomerization domain-like"/>
    <property type="match status" value="1"/>
</dbReference>